<keyword evidence="4" id="KW-1185">Reference proteome</keyword>
<feature type="region of interest" description="Disordered" evidence="1">
    <location>
        <begin position="26"/>
        <end position="65"/>
    </location>
</feature>
<evidence type="ECO:0000256" key="2">
    <source>
        <dbReference type="SAM" id="SignalP"/>
    </source>
</evidence>
<feature type="compositionally biased region" description="Low complexity" evidence="1">
    <location>
        <begin position="26"/>
        <end position="40"/>
    </location>
</feature>
<proteinExistence type="predicted"/>
<dbReference type="RefSeq" id="WP_183223088.1">
    <property type="nucleotide sequence ID" value="NZ_BMPW01000019.1"/>
</dbReference>
<gene>
    <name evidence="3" type="ORF">FHR83_005381</name>
</gene>
<reference evidence="3 4" key="1">
    <citation type="submission" date="2020-08" db="EMBL/GenBank/DDBJ databases">
        <title>Genomic Encyclopedia of Type Strains, Phase III (KMG-III): the genomes of soil and plant-associated and newly described type strains.</title>
        <authorList>
            <person name="Whitman W."/>
        </authorList>
    </citation>
    <scope>NUCLEOTIDE SEQUENCE [LARGE SCALE GENOMIC DNA]</scope>
    <source>
        <strain evidence="3 4">CECT 3287</strain>
    </source>
</reference>
<sequence>MRTALSPLAGLLLICLAVAGCSSADAPDPAPAGTAASSAAQSVDEGDHDHDDGPGAAPSAPPAPAAIDAASGYVQAWARPTLDQSTWLAGLQPLVLPAYAPLLADTDPANVAATTLNGAPRAVSSTTDTVVVDVPTDVGPIRVTVVAAEGRWLVATAAPAPEPS</sequence>
<dbReference type="Proteomes" id="UP000590749">
    <property type="component" value="Unassembled WGS sequence"/>
</dbReference>
<comment type="caution">
    <text evidence="3">The sequence shown here is derived from an EMBL/GenBank/DDBJ whole genome shotgun (WGS) entry which is preliminary data.</text>
</comment>
<name>A0A7W5AK02_9ACTN</name>
<dbReference type="AlphaFoldDB" id="A0A7W5AK02"/>
<feature type="chain" id="PRO_5038711304" description="Lipoprotein" evidence="2">
    <location>
        <begin position="27"/>
        <end position="164"/>
    </location>
</feature>
<dbReference type="EMBL" id="JACHXF010000012">
    <property type="protein sequence ID" value="MBB3097697.1"/>
    <property type="molecule type" value="Genomic_DNA"/>
</dbReference>
<dbReference type="PROSITE" id="PS51257">
    <property type="entry name" value="PROKAR_LIPOPROTEIN"/>
    <property type="match status" value="1"/>
</dbReference>
<evidence type="ECO:0000313" key="4">
    <source>
        <dbReference type="Proteomes" id="UP000590749"/>
    </source>
</evidence>
<evidence type="ECO:0008006" key="5">
    <source>
        <dbReference type="Google" id="ProtNLM"/>
    </source>
</evidence>
<accession>A0A7W5AK02</accession>
<keyword evidence="2" id="KW-0732">Signal</keyword>
<organism evidence="3 4">
    <name type="scientific">Actinoplanes campanulatus</name>
    <dbReference type="NCBI Taxonomy" id="113559"/>
    <lineage>
        <taxon>Bacteria</taxon>
        <taxon>Bacillati</taxon>
        <taxon>Actinomycetota</taxon>
        <taxon>Actinomycetes</taxon>
        <taxon>Micromonosporales</taxon>
        <taxon>Micromonosporaceae</taxon>
        <taxon>Actinoplanes</taxon>
    </lineage>
</organism>
<evidence type="ECO:0000313" key="3">
    <source>
        <dbReference type="EMBL" id="MBB3097697.1"/>
    </source>
</evidence>
<feature type="signal peptide" evidence="2">
    <location>
        <begin position="1"/>
        <end position="26"/>
    </location>
</feature>
<evidence type="ECO:0000256" key="1">
    <source>
        <dbReference type="SAM" id="MobiDB-lite"/>
    </source>
</evidence>
<protein>
    <recommendedName>
        <fullName evidence="5">Lipoprotein</fullName>
    </recommendedName>
</protein>